<name>A0A8D8XZ58_9HEMI</name>
<feature type="transmembrane region" description="Helical" evidence="1">
    <location>
        <begin position="21"/>
        <end position="39"/>
    </location>
</feature>
<dbReference type="AlphaFoldDB" id="A0A8D8XZ58"/>
<keyword evidence="1" id="KW-0472">Membrane</keyword>
<keyword evidence="1" id="KW-1133">Transmembrane helix</keyword>
<accession>A0A8D8XZ58</accession>
<reference evidence="2" key="1">
    <citation type="submission" date="2021-05" db="EMBL/GenBank/DDBJ databases">
        <authorList>
            <person name="Alioto T."/>
            <person name="Alioto T."/>
            <person name="Gomez Garrido J."/>
        </authorList>
    </citation>
    <scope>NUCLEOTIDE SEQUENCE</scope>
</reference>
<dbReference type="EMBL" id="HBUF01349143">
    <property type="protein sequence ID" value="CAG6712257.1"/>
    <property type="molecule type" value="Transcribed_RNA"/>
</dbReference>
<organism evidence="2">
    <name type="scientific">Cacopsylla melanoneura</name>
    <dbReference type="NCBI Taxonomy" id="428564"/>
    <lineage>
        <taxon>Eukaryota</taxon>
        <taxon>Metazoa</taxon>
        <taxon>Ecdysozoa</taxon>
        <taxon>Arthropoda</taxon>
        <taxon>Hexapoda</taxon>
        <taxon>Insecta</taxon>
        <taxon>Pterygota</taxon>
        <taxon>Neoptera</taxon>
        <taxon>Paraneoptera</taxon>
        <taxon>Hemiptera</taxon>
        <taxon>Sternorrhyncha</taxon>
        <taxon>Psylloidea</taxon>
        <taxon>Psyllidae</taxon>
        <taxon>Psyllinae</taxon>
        <taxon>Cacopsylla</taxon>
    </lineage>
</organism>
<dbReference type="EMBL" id="HBUF01349146">
    <property type="protein sequence ID" value="CAG6712263.1"/>
    <property type="molecule type" value="Transcribed_RNA"/>
</dbReference>
<sequence>MPSAPSLTWRRRRITTCMGTWGLFIGVPVLLIPVLWTLLTCRNCLRVLGKPRKESVQNLGLNRCSRAKEAYLHVCPSGFCQLYSFPLQKHFHECLFVEENSKMGKNLNCKCRYALLLLERRNSN</sequence>
<dbReference type="EMBL" id="HBUF01349147">
    <property type="protein sequence ID" value="CAG6712265.1"/>
    <property type="molecule type" value="Transcribed_RNA"/>
</dbReference>
<proteinExistence type="predicted"/>
<evidence type="ECO:0000256" key="1">
    <source>
        <dbReference type="SAM" id="Phobius"/>
    </source>
</evidence>
<protein>
    <submittedName>
        <fullName evidence="2">Uncharacterized protein</fullName>
    </submittedName>
</protein>
<evidence type="ECO:0000313" key="2">
    <source>
        <dbReference type="EMBL" id="CAG6712265.1"/>
    </source>
</evidence>
<keyword evidence="1" id="KW-0812">Transmembrane</keyword>